<evidence type="ECO:0000313" key="3">
    <source>
        <dbReference type="Proteomes" id="UP000019109"/>
    </source>
</evidence>
<evidence type="ECO:0000256" key="1">
    <source>
        <dbReference type="SAM" id="Phobius"/>
    </source>
</evidence>
<feature type="transmembrane region" description="Helical" evidence="1">
    <location>
        <begin position="154"/>
        <end position="175"/>
    </location>
</feature>
<evidence type="ECO:0000313" key="2">
    <source>
        <dbReference type="EMBL" id="GAE87646.1"/>
    </source>
</evidence>
<protein>
    <submittedName>
        <fullName evidence="2">Stage III sporulation protein AE</fullName>
    </submittedName>
</protein>
<dbReference type="Proteomes" id="UP000019109">
    <property type="component" value="Unassembled WGS sequence"/>
</dbReference>
<gene>
    <name evidence="2" type="ORF">JCM21531_1034</name>
</gene>
<keyword evidence="3" id="KW-1185">Reference proteome</keyword>
<keyword evidence="1" id="KW-0472">Membrane</keyword>
<dbReference type="AlphaFoldDB" id="W4V369"/>
<proteinExistence type="predicted"/>
<dbReference type="InterPro" id="IPR014194">
    <property type="entry name" value="Spore_III_AE"/>
</dbReference>
<keyword evidence="1" id="KW-0812">Transmembrane</keyword>
<name>W4V369_9FIRM</name>
<accession>W4V369</accession>
<dbReference type="Pfam" id="PF09546">
    <property type="entry name" value="Spore_III_AE"/>
    <property type="match status" value="1"/>
</dbReference>
<keyword evidence="1" id="KW-1133">Transmembrane helix</keyword>
<dbReference type="EMBL" id="BAVR01000009">
    <property type="protein sequence ID" value="GAE87646.1"/>
    <property type="molecule type" value="Genomic_DNA"/>
</dbReference>
<organism evidence="2 3">
    <name type="scientific">Acetivibrio straminisolvens JCM 21531</name>
    <dbReference type="NCBI Taxonomy" id="1294263"/>
    <lineage>
        <taxon>Bacteria</taxon>
        <taxon>Bacillati</taxon>
        <taxon>Bacillota</taxon>
        <taxon>Clostridia</taxon>
        <taxon>Eubacteriales</taxon>
        <taxon>Oscillospiraceae</taxon>
        <taxon>Acetivibrio</taxon>
    </lineage>
</organism>
<comment type="caution">
    <text evidence="2">The sequence shown here is derived from an EMBL/GenBank/DDBJ whole genome shotgun (WGS) entry which is preliminary data.</text>
</comment>
<reference evidence="2" key="1">
    <citation type="journal article" date="2014" name="Genome Announc.">
        <title>Draft Genome Sequence of Clostridium straminisolvens Strain JCM 21531T, Isolated from a Cellulose-Degrading Bacterial Community.</title>
        <authorList>
            <person name="Yuki M."/>
            <person name="Oshima K."/>
            <person name="Suda W."/>
            <person name="Sakamoto M."/>
            <person name="Kitamura K."/>
            <person name="Iida T."/>
            <person name="Hattori M."/>
            <person name="Ohkuma M."/>
        </authorList>
    </citation>
    <scope>NUCLEOTIDE SEQUENCE [LARGE SCALE GENOMIC DNA]</scope>
    <source>
        <strain evidence="2">JCM 21531</strain>
    </source>
</reference>
<sequence>MGKRCMKSKRYFAKCILVFILIMVLTCLCLVSLPVYAGSSDEISLTDKSIEEKIMEEQIETDEVDSIEKELEKYKDEKIDEILPGYDPEKIIRDVAKGQFGFDAPDIINRILSYLFKEIYLNMDVLIKLIVLVALCAVLNNLQTSFLNKSVGELAFYVCYIVLVSVLLVSFSSVVRAGTEIIDRMVNFMYSSIPAW</sequence>
<dbReference type="STRING" id="1294263.JCM21531_1034"/>
<feature type="transmembrane region" description="Helical" evidence="1">
    <location>
        <begin position="119"/>
        <end position="142"/>
    </location>
</feature>